<organism evidence="1 2">
    <name type="scientific">Panagrolaimus sp. JU765</name>
    <dbReference type="NCBI Taxonomy" id="591449"/>
    <lineage>
        <taxon>Eukaryota</taxon>
        <taxon>Metazoa</taxon>
        <taxon>Ecdysozoa</taxon>
        <taxon>Nematoda</taxon>
        <taxon>Chromadorea</taxon>
        <taxon>Rhabditida</taxon>
        <taxon>Tylenchina</taxon>
        <taxon>Panagrolaimomorpha</taxon>
        <taxon>Panagrolaimoidea</taxon>
        <taxon>Panagrolaimidae</taxon>
        <taxon>Panagrolaimus</taxon>
    </lineage>
</organism>
<dbReference type="Proteomes" id="UP000887576">
    <property type="component" value="Unplaced"/>
</dbReference>
<name>A0AC34R2F3_9BILA</name>
<protein>
    <submittedName>
        <fullName evidence="2">Gamma-glutamyltranspeptidase</fullName>
    </submittedName>
</protein>
<evidence type="ECO:0000313" key="1">
    <source>
        <dbReference type="Proteomes" id="UP000887576"/>
    </source>
</evidence>
<sequence>MTTHKYNQWILSKKTSKAQKTEYYGGNLQINPEDHGTSHVSVIDEYGNGVSSTSTINRWFGATIQSRKLGIVWNDEMDDFSTPGQSNGFGFAPSKTNFIQPKKRPMSSMSPMIVYHQNSGKLKFVIGASGGSKIISAVSKPIVRVLCFNETIKQAIDAPSLHNQFTPDQTQYEDNV</sequence>
<evidence type="ECO:0000313" key="2">
    <source>
        <dbReference type="WBParaSite" id="JU765_v2.g2912.t1"/>
    </source>
</evidence>
<dbReference type="WBParaSite" id="JU765_v2.g2912.t1">
    <property type="protein sequence ID" value="JU765_v2.g2912.t1"/>
    <property type="gene ID" value="JU765_v2.g2912"/>
</dbReference>
<reference evidence="2" key="1">
    <citation type="submission" date="2022-11" db="UniProtKB">
        <authorList>
            <consortium name="WormBaseParasite"/>
        </authorList>
    </citation>
    <scope>IDENTIFICATION</scope>
</reference>
<proteinExistence type="predicted"/>
<accession>A0AC34R2F3</accession>